<dbReference type="RefSeq" id="WP_120545461.1">
    <property type="nucleotide sequence ID" value="NZ_RAVZ01000466.1"/>
</dbReference>
<sequence length="336" mass="37473">MPANVFPQRPTSVWMRSISKWLPRAAMVALLGLSATATAQQPEPPIAENAPPPVLLPPIPERRVYFTTLNVFRYNPLGLESQNRLVYQKRLFDSPSLLLRDTYASAGASLRLSPAFFKVGPIVELQPVAVFNLRAGYEYVQFFGTFGSVQSYPDSFQDYDDDLRDVTNDQAYGTSGHHFFLEPTLQAKVKSVALRTKMAIEYWNMDLRDGGTRGTFYDPTLDTLVPGKGWVLANDTDLLWMNGRWTLGARFSAVWPSYDDNANAVEPSPGRTLPTNSHMRVGPIVAYAFDTRPGGFMNKPTAVLIAGWYLTHENRTSAMPYLLAGFSFSTELLAGR</sequence>
<keyword evidence="3" id="KW-1185">Reference proteome</keyword>
<comment type="caution">
    <text evidence="2">The sequence shown here is derived from an EMBL/GenBank/DDBJ whole genome shotgun (WGS) entry which is preliminary data.</text>
</comment>
<dbReference type="OrthoDB" id="5503885at2"/>
<evidence type="ECO:0008006" key="4">
    <source>
        <dbReference type="Google" id="ProtNLM"/>
    </source>
</evidence>
<dbReference type="AlphaFoldDB" id="A0A3A8HMI7"/>
<accession>A0A3A8HMI7</accession>
<evidence type="ECO:0000313" key="2">
    <source>
        <dbReference type="EMBL" id="RKG72427.1"/>
    </source>
</evidence>
<protein>
    <recommendedName>
        <fullName evidence="4">Alginate export domain-containing protein</fullName>
    </recommendedName>
</protein>
<reference evidence="3" key="1">
    <citation type="submission" date="2018-09" db="EMBL/GenBank/DDBJ databases">
        <authorList>
            <person name="Livingstone P.G."/>
            <person name="Whitworth D.E."/>
        </authorList>
    </citation>
    <scope>NUCLEOTIDE SEQUENCE [LARGE SCALE GENOMIC DNA]</scope>
    <source>
        <strain evidence="3">CA054A</strain>
    </source>
</reference>
<feature type="signal peptide" evidence="1">
    <location>
        <begin position="1"/>
        <end position="39"/>
    </location>
</feature>
<feature type="chain" id="PRO_5017197448" description="Alginate export domain-containing protein" evidence="1">
    <location>
        <begin position="40"/>
        <end position="336"/>
    </location>
</feature>
<evidence type="ECO:0000313" key="3">
    <source>
        <dbReference type="Proteomes" id="UP000268094"/>
    </source>
</evidence>
<evidence type="ECO:0000256" key="1">
    <source>
        <dbReference type="SAM" id="SignalP"/>
    </source>
</evidence>
<name>A0A3A8HMI7_9BACT</name>
<gene>
    <name evidence="2" type="ORF">D7V88_38165</name>
</gene>
<dbReference type="Proteomes" id="UP000268094">
    <property type="component" value="Unassembled WGS sequence"/>
</dbReference>
<keyword evidence="1" id="KW-0732">Signal</keyword>
<organism evidence="2 3">
    <name type="scientific">Corallococcus terminator</name>
    <dbReference type="NCBI Taxonomy" id="2316733"/>
    <lineage>
        <taxon>Bacteria</taxon>
        <taxon>Pseudomonadati</taxon>
        <taxon>Myxococcota</taxon>
        <taxon>Myxococcia</taxon>
        <taxon>Myxococcales</taxon>
        <taxon>Cystobacterineae</taxon>
        <taxon>Myxococcaceae</taxon>
        <taxon>Corallococcus</taxon>
    </lineage>
</organism>
<dbReference type="EMBL" id="RAVZ01000466">
    <property type="protein sequence ID" value="RKG72427.1"/>
    <property type="molecule type" value="Genomic_DNA"/>
</dbReference>
<proteinExistence type="predicted"/>